<keyword evidence="1" id="KW-0812">Transmembrane</keyword>
<keyword evidence="3" id="KW-1185">Reference proteome</keyword>
<evidence type="ECO:0000313" key="3">
    <source>
        <dbReference type="Proteomes" id="UP000032142"/>
    </source>
</evidence>
<evidence type="ECO:0000313" key="2">
    <source>
        <dbReference type="EMBL" id="KHG15249.1"/>
    </source>
</evidence>
<dbReference type="AlphaFoldDB" id="A0A0B0NTW7"/>
<accession>A0A0B0NTW7</accession>
<dbReference type="Proteomes" id="UP000032142">
    <property type="component" value="Unassembled WGS sequence"/>
</dbReference>
<proteinExistence type="predicted"/>
<feature type="transmembrane region" description="Helical" evidence="1">
    <location>
        <begin position="12"/>
        <end position="32"/>
    </location>
</feature>
<sequence length="38" mass="4366">MPVWGSPGRLVFPCRSIFSIFGLFLALFILLYSPKYKT</sequence>
<dbReference type="EMBL" id="KN403290">
    <property type="protein sequence ID" value="KHG15249.1"/>
    <property type="molecule type" value="Genomic_DNA"/>
</dbReference>
<protein>
    <submittedName>
        <fullName evidence="2">Uncharacterized protein</fullName>
    </submittedName>
</protein>
<keyword evidence="1" id="KW-0472">Membrane</keyword>
<keyword evidence="1" id="KW-1133">Transmembrane helix</keyword>
<gene>
    <name evidence="2" type="ORF">F383_16629</name>
</gene>
<name>A0A0B0NTW7_GOSAR</name>
<evidence type="ECO:0000256" key="1">
    <source>
        <dbReference type="SAM" id="Phobius"/>
    </source>
</evidence>
<organism evidence="2 3">
    <name type="scientific">Gossypium arboreum</name>
    <name type="common">Tree cotton</name>
    <name type="synonym">Gossypium nanking</name>
    <dbReference type="NCBI Taxonomy" id="29729"/>
    <lineage>
        <taxon>Eukaryota</taxon>
        <taxon>Viridiplantae</taxon>
        <taxon>Streptophyta</taxon>
        <taxon>Embryophyta</taxon>
        <taxon>Tracheophyta</taxon>
        <taxon>Spermatophyta</taxon>
        <taxon>Magnoliopsida</taxon>
        <taxon>eudicotyledons</taxon>
        <taxon>Gunneridae</taxon>
        <taxon>Pentapetalae</taxon>
        <taxon>rosids</taxon>
        <taxon>malvids</taxon>
        <taxon>Malvales</taxon>
        <taxon>Malvaceae</taxon>
        <taxon>Malvoideae</taxon>
        <taxon>Gossypium</taxon>
    </lineage>
</organism>
<reference evidence="3" key="1">
    <citation type="submission" date="2014-09" db="EMBL/GenBank/DDBJ databases">
        <authorList>
            <person name="Mudge J."/>
            <person name="Ramaraj T."/>
            <person name="Lindquist I.E."/>
            <person name="Bharti A.K."/>
            <person name="Sundararajan A."/>
            <person name="Cameron C.T."/>
            <person name="Woodward J.E."/>
            <person name="May G.D."/>
            <person name="Brubaker C."/>
            <person name="Broadhvest J."/>
            <person name="Wilkins T.A."/>
        </authorList>
    </citation>
    <scope>NUCLEOTIDE SEQUENCE</scope>
    <source>
        <strain evidence="3">cv. AKA8401</strain>
    </source>
</reference>